<dbReference type="GO" id="GO:0160214">
    <property type="term" value="F:endoplasmic reticulum-plasma membrane adaptor activity"/>
    <property type="evidence" value="ECO:0007669"/>
    <property type="project" value="UniProtKB-ARBA"/>
</dbReference>
<keyword evidence="4 7" id="KW-1133">Transmembrane helix</keyword>
<protein>
    <submittedName>
        <fullName evidence="9">VAMP-associated protein</fullName>
    </submittedName>
</protein>
<evidence type="ECO:0000256" key="7">
    <source>
        <dbReference type="SAM" id="Phobius"/>
    </source>
</evidence>
<dbReference type="InterPro" id="IPR008962">
    <property type="entry name" value="PapD-like_sf"/>
</dbReference>
<dbReference type="InParanoid" id="A0A3N4K8S6"/>
<dbReference type="GO" id="GO:0051685">
    <property type="term" value="P:maintenance of ER location"/>
    <property type="evidence" value="ECO:0007669"/>
    <property type="project" value="UniProtKB-ARBA"/>
</dbReference>
<dbReference type="GO" id="GO:0007009">
    <property type="term" value="P:plasma membrane organization"/>
    <property type="evidence" value="ECO:0007669"/>
    <property type="project" value="UniProtKB-ARBA"/>
</dbReference>
<proteinExistence type="inferred from homology"/>
<dbReference type="GO" id="GO:0035091">
    <property type="term" value="F:phosphatidylinositol binding"/>
    <property type="evidence" value="ECO:0007669"/>
    <property type="project" value="UniProtKB-ARBA"/>
</dbReference>
<dbReference type="FunFam" id="2.60.40.10:FF:000813">
    <property type="entry name" value="Vesicle-associated protein 1-1"/>
    <property type="match status" value="1"/>
</dbReference>
<dbReference type="GO" id="GO:0033149">
    <property type="term" value="F:FFAT motif binding"/>
    <property type="evidence" value="ECO:0007669"/>
    <property type="project" value="TreeGrafter"/>
</dbReference>
<organism evidence="9 10">
    <name type="scientific">Morchella conica CCBAS932</name>
    <dbReference type="NCBI Taxonomy" id="1392247"/>
    <lineage>
        <taxon>Eukaryota</taxon>
        <taxon>Fungi</taxon>
        <taxon>Dikarya</taxon>
        <taxon>Ascomycota</taxon>
        <taxon>Pezizomycotina</taxon>
        <taxon>Pezizomycetes</taxon>
        <taxon>Pezizales</taxon>
        <taxon>Morchellaceae</taxon>
        <taxon>Morchella</taxon>
    </lineage>
</organism>
<keyword evidence="10" id="KW-1185">Reference proteome</keyword>
<evidence type="ECO:0000259" key="8">
    <source>
        <dbReference type="PROSITE" id="PS50202"/>
    </source>
</evidence>
<evidence type="ECO:0000313" key="9">
    <source>
        <dbReference type="EMBL" id="RPB06833.1"/>
    </source>
</evidence>
<dbReference type="GO" id="GO:0001786">
    <property type="term" value="F:phosphatidylserine binding"/>
    <property type="evidence" value="ECO:0007669"/>
    <property type="project" value="UniProtKB-ARBA"/>
</dbReference>
<dbReference type="PANTHER" id="PTHR10809">
    <property type="entry name" value="VESICLE-ASSOCIATED MEMBRANE PROTEIN-ASSOCIATED PROTEIN"/>
    <property type="match status" value="1"/>
</dbReference>
<feature type="transmembrane region" description="Helical" evidence="7">
    <location>
        <begin position="270"/>
        <end position="289"/>
    </location>
</feature>
<dbReference type="GO" id="GO:1902647">
    <property type="term" value="P:negative regulation of 1-phosphatidyl-1D-myo-inositol 4,5-bisphosphate biosynthetic process"/>
    <property type="evidence" value="ECO:0007669"/>
    <property type="project" value="UniProtKB-ARBA"/>
</dbReference>
<evidence type="ECO:0000256" key="3">
    <source>
        <dbReference type="ARBA" id="ARBA00022692"/>
    </source>
</evidence>
<dbReference type="PANTHER" id="PTHR10809:SF6">
    <property type="entry name" value="AT11025P-RELATED"/>
    <property type="match status" value="1"/>
</dbReference>
<dbReference type="InterPro" id="IPR000535">
    <property type="entry name" value="MSP_dom"/>
</dbReference>
<dbReference type="OrthoDB" id="264603at2759"/>
<evidence type="ECO:0000256" key="1">
    <source>
        <dbReference type="ARBA" id="ARBA00004163"/>
    </source>
</evidence>
<dbReference type="AlphaFoldDB" id="A0A3N4K8S6"/>
<reference evidence="9 10" key="1">
    <citation type="journal article" date="2018" name="Nat. Ecol. Evol.">
        <title>Pezizomycetes genomes reveal the molecular basis of ectomycorrhizal truffle lifestyle.</title>
        <authorList>
            <person name="Murat C."/>
            <person name="Payen T."/>
            <person name="Noel B."/>
            <person name="Kuo A."/>
            <person name="Morin E."/>
            <person name="Chen J."/>
            <person name="Kohler A."/>
            <person name="Krizsan K."/>
            <person name="Balestrini R."/>
            <person name="Da Silva C."/>
            <person name="Montanini B."/>
            <person name="Hainaut M."/>
            <person name="Levati E."/>
            <person name="Barry K.W."/>
            <person name="Belfiori B."/>
            <person name="Cichocki N."/>
            <person name="Clum A."/>
            <person name="Dockter R.B."/>
            <person name="Fauchery L."/>
            <person name="Guy J."/>
            <person name="Iotti M."/>
            <person name="Le Tacon F."/>
            <person name="Lindquist E.A."/>
            <person name="Lipzen A."/>
            <person name="Malagnac F."/>
            <person name="Mello A."/>
            <person name="Molinier V."/>
            <person name="Miyauchi S."/>
            <person name="Poulain J."/>
            <person name="Riccioni C."/>
            <person name="Rubini A."/>
            <person name="Sitrit Y."/>
            <person name="Splivallo R."/>
            <person name="Traeger S."/>
            <person name="Wang M."/>
            <person name="Zifcakova L."/>
            <person name="Wipf D."/>
            <person name="Zambonelli A."/>
            <person name="Paolocci F."/>
            <person name="Nowrousian M."/>
            <person name="Ottonello S."/>
            <person name="Baldrian P."/>
            <person name="Spatafora J.W."/>
            <person name="Henrissat B."/>
            <person name="Nagy L.G."/>
            <person name="Aury J.M."/>
            <person name="Wincker P."/>
            <person name="Grigoriev I.V."/>
            <person name="Bonfante P."/>
            <person name="Martin F.M."/>
        </authorList>
    </citation>
    <scope>NUCLEOTIDE SEQUENCE [LARGE SCALE GENOMIC DNA]</scope>
    <source>
        <strain evidence="9 10">CCBAS932</strain>
    </source>
</reference>
<evidence type="ECO:0000313" key="10">
    <source>
        <dbReference type="Proteomes" id="UP000277580"/>
    </source>
</evidence>
<feature type="domain" description="MSP" evidence="8">
    <location>
        <begin position="2"/>
        <end position="125"/>
    </location>
</feature>
<sequence>MSIELDPAELGFERPFNHEVTRTLRIKNNNYDPVAFKVKTTAPKQYCVRPNSGRIEAGKDVEVQVLLQAMKEDPPQGYKCRDKFLVQSVAITADKEYNSVQQIWALVEKNEKSAIQEKKIRVTFLDPDEKANAPNGEIVQDILFNDTQSRSSPPPYTSPTPSDEPATSGTLPAPAIKSEPKSDGHSSTGDAIRGVANTQYGSPSSGSSSHDLASQLAEAKATITRLQEQVKQHQQGLRERKTTVVASDSKSHTTESATGMGLTTHPPEGVSVQICAALCLVTFLLAYLFF</sequence>
<comment type="similarity">
    <text evidence="2">Belongs to the VAMP-associated protein (VAP) (TC 9.B.17) family.</text>
</comment>
<dbReference type="SUPFAM" id="SSF49354">
    <property type="entry name" value="PapD-like"/>
    <property type="match status" value="1"/>
</dbReference>
<keyword evidence="5 7" id="KW-0472">Membrane</keyword>
<dbReference type="GO" id="GO:0061709">
    <property type="term" value="P:reticulophagy"/>
    <property type="evidence" value="ECO:0007669"/>
    <property type="project" value="UniProtKB-ARBA"/>
</dbReference>
<dbReference type="PIRSF" id="PIRSF019693">
    <property type="entry name" value="VAMP-associated"/>
    <property type="match status" value="1"/>
</dbReference>
<dbReference type="GO" id="GO:0090158">
    <property type="term" value="P:endoplasmic reticulum membrane organization"/>
    <property type="evidence" value="ECO:0007669"/>
    <property type="project" value="TreeGrafter"/>
</dbReference>
<dbReference type="Pfam" id="PF00635">
    <property type="entry name" value="Motile_Sperm"/>
    <property type="match status" value="1"/>
</dbReference>
<dbReference type="Gene3D" id="2.60.40.10">
    <property type="entry name" value="Immunoglobulins"/>
    <property type="match status" value="1"/>
</dbReference>
<feature type="region of interest" description="Disordered" evidence="6">
    <location>
        <begin position="243"/>
        <end position="262"/>
    </location>
</feature>
<evidence type="ECO:0000256" key="2">
    <source>
        <dbReference type="ARBA" id="ARBA00008932"/>
    </source>
</evidence>
<evidence type="ECO:0000256" key="4">
    <source>
        <dbReference type="ARBA" id="ARBA00022989"/>
    </source>
</evidence>
<dbReference type="FunCoup" id="A0A3N4K8S6">
    <property type="interactions" value="535"/>
</dbReference>
<comment type="subcellular location">
    <subcellularLocation>
        <location evidence="1">Endoplasmic reticulum membrane</location>
        <topology evidence="1">Single-pass type IV membrane protein</topology>
    </subcellularLocation>
</comment>
<accession>A0A3N4K8S6</accession>
<dbReference type="STRING" id="1392247.A0A3N4K8S6"/>
<dbReference type="GO" id="GO:0005886">
    <property type="term" value="C:plasma membrane"/>
    <property type="evidence" value="ECO:0007669"/>
    <property type="project" value="TreeGrafter"/>
</dbReference>
<dbReference type="InterPro" id="IPR013783">
    <property type="entry name" value="Ig-like_fold"/>
</dbReference>
<evidence type="ECO:0000256" key="5">
    <source>
        <dbReference type="ARBA" id="ARBA00023136"/>
    </source>
</evidence>
<name>A0A3N4K8S6_9PEZI</name>
<dbReference type="EMBL" id="ML119215">
    <property type="protein sequence ID" value="RPB06833.1"/>
    <property type="molecule type" value="Genomic_DNA"/>
</dbReference>
<dbReference type="PROSITE" id="PS50202">
    <property type="entry name" value="MSP"/>
    <property type="match status" value="1"/>
</dbReference>
<dbReference type="GO" id="GO:0061817">
    <property type="term" value="P:endoplasmic reticulum-plasma membrane tethering"/>
    <property type="evidence" value="ECO:0007669"/>
    <property type="project" value="UniProtKB-ARBA"/>
</dbReference>
<feature type="region of interest" description="Disordered" evidence="6">
    <location>
        <begin position="146"/>
        <end position="216"/>
    </location>
</feature>
<dbReference type="GO" id="GO:0160219">
    <property type="term" value="C:cortical endoplasmic reticulum membrane"/>
    <property type="evidence" value="ECO:0007669"/>
    <property type="project" value="UniProtKB-ARBA"/>
</dbReference>
<evidence type="ECO:0000256" key="6">
    <source>
        <dbReference type="SAM" id="MobiDB-lite"/>
    </source>
</evidence>
<dbReference type="InterPro" id="IPR016763">
    <property type="entry name" value="VAP"/>
</dbReference>
<gene>
    <name evidence="9" type="ORF">P167DRAFT_34512</name>
</gene>
<dbReference type="GO" id="GO:0140506">
    <property type="term" value="F:endoplasmic reticulum-autophagosome adaptor activity"/>
    <property type="evidence" value="ECO:0007669"/>
    <property type="project" value="UniProtKB-ARBA"/>
</dbReference>
<dbReference type="Proteomes" id="UP000277580">
    <property type="component" value="Unassembled WGS sequence"/>
</dbReference>
<keyword evidence="3 7" id="KW-0812">Transmembrane</keyword>